<comment type="subcellular location">
    <subcellularLocation>
        <location evidence="1">Membrane</location>
        <topology evidence="1">Multi-pass membrane protein</topology>
    </subcellularLocation>
</comment>
<evidence type="ECO:0000256" key="10">
    <source>
        <dbReference type="ARBA" id="ARBA00022837"/>
    </source>
</evidence>
<evidence type="ECO:0000256" key="15">
    <source>
        <dbReference type="ARBA" id="ARBA00023180"/>
    </source>
</evidence>
<dbReference type="PANTHER" id="PTHR11475:SF144">
    <property type="entry name" value="NAD(P)H OXIDASE (H2O2-FORMING)"/>
    <property type="match status" value="1"/>
</dbReference>
<dbReference type="PROSITE" id="PS50222">
    <property type="entry name" value="EF_HAND_2"/>
    <property type="match status" value="1"/>
</dbReference>
<evidence type="ECO:0000256" key="8">
    <source>
        <dbReference type="ARBA" id="ARBA00022737"/>
    </source>
</evidence>
<keyword evidence="15" id="KW-0325">Glycoprotein</keyword>
<evidence type="ECO:0000256" key="12">
    <source>
        <dbReference type="ARBA" id="ARBA00022989"/>
    </source>
</evidence>
<dbReference type="InterPro" id="IPR017938">
    <property type="entry name" value="Riboflavin_synthase-like_b-brl"/>
</dbReference>
<evidence type="ECO:0000256" key="21">
    <source>
        <dbReference type="SAM" id="Phobius"/>
    </source>
</evidence>
<dbReference type="Pfam" id="PF08022">
    <property type="entry name" value="FAD_binding_8"/>
    <property type="match status" value="1"/>
</dbReference>
<proteinExistence type="inferred from homology"/>
<feature type="binding site" description="axial binding residue" evidence="19">
    <location>
        <position position="384"/>
    </location>
    <ligand>
        <name>heme b</name>
        <dbReference type="ChEBI" id="CHEBI:60344"/>
    </ligand>
    <ligandPart>
        <name>Fe</name>
        <dbReference type="ChEBI" id="CHEBI:18248"/>
    </ligandPart>
</feature>
<feature type="transmembrane region" description="Helical" evidence="21">
    <location>
        <begin position="644"/>
        <end position="666"/>
    </location>
</feature>
<keyword evidence="12 21" id="KW-1133">Transmembrane helix</keyword>
<dbReference type="EMBL" id="CAJFDH010000003">
    <property type="protein sequence ID" value="CAD5214986.1"/>
    <property type="molecule type" value="Genomic_DNA"/>
</dbReference>
<dbReference type="GO" id="GO:0020037">
    <property type="term" value="F:heme binding"/>
    <property type="evidence" value="ECO:0007669"/>
    <property type="project" value="InterPro"/>
</dbReference>
<feature type="domain" description="FAD-binding FR-type" evidence="23">
    <location>
        <begin position="1279"/>
        <end position="1387"/>
    </location>
</feature>
<dbReference type="Gene3D" id="1.10.238.10">
    <property type="entry name" value="EF-hand"/>
    <property type="match status" value="1"/>
</dbReference>
<evidence type="ECO:0000256" key="1">
    <source>
        <dbReference type="ARBA" id="ARBA00004141"/>
    </source>
</evidence>
<dbReference type="PROSITE" id="PS50292">
    <property type="entry name" value="PEROXIDASE_3"/>
    <property type="match status" value="1"/>
</dbReference>
<evidence type="ECO:0000256" key="13">
    <source>
        <dbReference type="ARBA" id="ARBA00023002"/>
    </source>
</evidence>
<dbReference type="InterPro" id="IPR013130">
    <property type="entry name" value="Fe3_Rdtase_TM_dom"/>
</dbReference>
<dbReference type="GO" id="GO:0042744">
    <property type="term" value="P:hydrogen peroxide catabolic process"/>
    <property type="evidence" value="ECO:0007669"/>
    <property type="project" value="UniProtKB-KW"/>
</dbReference>
<comment type="catalytic activity">
    <reaction evidence="18">
        <text>NADPH + O2 + H(+) = H2O2 + NADP(+)</text>
        <dbReference type="Rhea" id="RHEA:11260"/>
        <dbReference type="ChEBI" id="CHEBI:15378"/>
        <dbReference type="ChEBI" id="CHEBI:15379"/>
        <dbReference type="ChEBI" id="CHEBI:16240"/>
        <dbReference type="ChEBI" id="CHEBI:57783"/>
        <dbReference type="ChEBI" id="CHEBI:58349"/>
        <dbReference type="EC" id="1.6.3.1"/>
    </reaction>
</comment>
<protein>
    <recommendedName>
        <fullName evidence="3">NAD(P)H oxidase (H2O2-forming)</fullName>
        <ecNumber evidence="3">1.6.3.1</ecNumber>
    </recommendedName>
</protein>
<comment type="catalytic activity">
    <reaction evidence="17">
        <text>NADH + O2 + H(+) = H2O2 + NAD(+)</text>
        <dbReference type="Rhea" id="RHEA:11264"/>
        <dbReference type="ChEBI" id="CHEBI:15378"/>
        <dbReference type="ChEBI" id="CHEBI:15379"/>
        <dbReference type="ChEBI" id="CHEBI:16240"/>
        <dbReference type="ChEBI" id="CHEBI:57540"/>
        <dbReference type="ChEBI" id="CHEBI:57945"/>
        <dbReference type="EC" id="1.6.3.1"/>
    </reaction>
</comment>
<dbReference type="PANTHER" id="PTHR11475">
    <property type="entry name" value="OXIDASE/PEROXIDASE"/>
    <property type="match status" value="1"/>
</dbReference>
<dbReference type="CDD" id="cd09820">
    <property type="entry name" value="dual_peroxidase_like"/>
    <property type="match status" value="1"/>
</dbReference>
<dbReference type="OrthoDB" id="6019201at2759"/>
<feature type="transmembrane region" description="Helical" evidence="21">
    <location>
        <begin position="1258"/>
        <end position="1275"/>
    </location>
</feature>
<keyword evidence="8" id="KW-0677">Repeat</keyword>
<feature type="transmembrane region" description="Helical" evidence="21">
    <location>
        <begin position="45"/>
        <end position="64"/>
    </location>
</feature>
<dbReference type="CDD" id="cd06186">
    <property type="entry name" value="NOX_Duox_like_FAD_NADP"/>
    <property type="match status" value="1"/>
</dbReference>
<evidence type="ECO:0000256" key="14">
    <source>
        <dbReference type="ARBA" id="ARBA00023136"/>
    </source>
</evidence>
<comment type="similarity">
    <text evidence="2">In the N-terminal section; belongs to the peroxidase family.</text>
</comment>
<dbReference type="PROSITE" id="PS51384">
    <property type="entry name" value="FAD_FR"/>
    <property type="match status" value="1"/>
</dbReference>
<feature type="transmembrane region" description="Helical" evidence="21">
    <location>
        <begin position="1229"/>
        <end position="1246"/>
    </location>
</feature>
<keyword evidence="9" id="KW-0274">FAD</keyword>
<accession>A0A811KI51</accession>
<evidence type="ECO:0000256" key="3">
    <source>
        <dbReference type="ARBA" id="ARBA00012698"/>
    </source>
</evidence>
<dbReference type="FunFam" id="3.40.50.80:FF:000020">
    <property type="entry name" value="Dual oxidase 1"/>
    <property type="match status" value="1"/>
</dbReference>
<dbReference type="InterPro" id="IPR002048">
    <property type="entry name" value="EF_hand_dom"/>
</dbReference>
<dbReference type="Proteomes" id="UP000783686">
    <property type="component" value="Unassembled WGS sequence"/>
</dbReference>
<dbReference type="InterPro" id="IPR011992">
    <property type="entry name" value="EF-hand-dom_pair"/>
</dbReference>
<keyword evidence="10" id="KW-0106">Calcium</keyword>
<dbReference type="Gene3D" id="2.40.30.10">
    <property type="entry name" value="Translation factors"/>
    <property type="match status" value="1"/>
</dbReference>
<dbReference type="SUPFAM" id="SSF48113">
    <property type="entry name" value="Heme-dependent peroxidases"/>
    <property type="match status" value="1"/>
</dbReference>
<dbReference type="GO" id="GO:0042742">
    <property type="term" value="P:defense response to bacterium"/>
    <property type="evidence" value="ECO:0007669"/>
    <property type="project" value="UniProtKB-ARBA"/>
</dbReference>
<keyword evidence="19" id="KW-0349">Heme</keyword>
<dbReference type="GO" id="GO:0016174">
    <property type="term" value="F:NAD(P)H oxidase H2O2-forming activity"/>
    <property type="evidence" value="ECO:0007669"/>
    <property type="project" value="UniProtKB-EC"/>
</dbReference>
<evidence type="ECO:0000256" key="6">
    <source>
        <dbReference type="ARBA" id="ARBA00022692"/>
    </source>
</evidence>
<keyword evidence="25" id="KW-1185">Reference proteome</keyword>
<feature type="transmembrane region" description="Helical" evidence="21">
    <location>
        <begin position="1143"/>
        <end position="1164"/>
    </location>
</feature>
<reference evidence="24" key="1">
    <citation type="submission" date="2020-09" db="EMBL/GenBank/DDBJ databases">
        <authorList>
            <person name="Kikuchi T."/>
        </authorList>
    </citation>
    <scope>NUCLEOTIDE SEQUENCE</scope>
    <source>
        <strain evidence="24">SH1</strain>
    </source>
</reference>
<dbReference type="InterPro" id="IPR039261">
    <property type="entry name" value="FNR_nucleotide-bd"/>
</dbReference>
<dbReference type="GO" id="GO:0016175">
    <property type="term" value="F:superoxide-generating NAD(P)H oxidase activity"/>
    <property type="evidence" value="ECO:0007669"/>
    <property type="project" value="UniProtKB-ARBA"/>
</dbReference>
<dbReference type="EC" id="1.6.3.1" evidence="3"/>
<sequence length="1566" mass="180020">MPSQSWQEDPLPSTSSPPPSNFTLYDQTFQRFEAPKTFRRRNGSVIMNTATNTYFIALLFLFTLHTATALKQVHEYQRYDGWYNNLANPQWGTVSSRLHRDAPSAYEDGVYKLWEKDLPSARNISNLVFKGKDGIPNARNLTTMMAFFSQVVAYEIMQSTQISCPLEMHKIQVPKCDAVFDKECKGETQIPFTRAKYDKTTGHGLNSPREQVNDRTAWIDASFLYSTQEPWVAALRSYKNGTLKEHDSMKGYPPFNNPHIPLINPPPPQIHRLMKPDRLFILGDPRVNENPGLLSFGLILFRWHNIQARELEKKHPEWTDEELFQGARRLVIATLQKIVYYDYLPALLGNEAGSPEEYKYDGYKPYLPPGISHSFATTAFRFPHTIVPPGMLFRTKTDKCQFRDEVGGYPALRLCQNWWNAQDIVRTYTVDEIVLGMASQLAEAEDNIVVEDLRDFIFGPMHFTRLDVVSTSIMRARDNGILPYIKLRQVYNLPPRTWETINPKMTREMPKIIEGLKAMYNGDINKLDAYVGGMMESDGQGPGELFAVIIKDQFRRLRDGDRFWFENTNNNIFTEKEIEQIKKITMKDIIVKTTEIQPEFLQENVFFHKSGDPCPQPFQVNTTDLEPCIPFMRFDHFTGNEVTYIYTCIALGCVPLLCIGIGYQYIQRRRKLGLLYEPSRRQTNKLVENLEKTNAFSKAAGKASKYSFPVIEWINETYYRSVLLVIEPKAPNINLEKPRGGVLRRVPLSDSQVVTMNIGTKASGSISGPFVVISVRKHNDIVVRFRKIEDFDQFQKSLGSVLSSHKIALKGRQVQTDVLLDAAETKEKRQHKLDYFFREAYSKTFNVPKLRNKEHEYDSMTTDEVLEMRLSKGEFAEALGMKENDLFVDRMYACMKKDSGDDSDDVTFQQMLDVLRKFSSDDLKEKLKLIFNMCDTDQDGKVQSEEFSDFVRSLNVTAGVKIDEEQQANVIDSVLYRAGIQDRKILTEKDFEAIFSQTDDQRRPLGVHFRGRQLKVKCDETESLNSFAVTPEGDPNTNTGWFGWLASFLESNRQHVVILFIFFAINAILFTERFWHYRYETEHRDLRRVMGVGIAITRGAAAALSFDMAVVLLTVCRNVLTIIRETPLGEYLPLDSAITFHKIVAITAGVFSAIHTIGHCINFYHVATQSQEGLACLFQEAVFGSNFLPSISYWFFGTLTGITGILLVAVMCIIYVFAMPAVLKRAYHAFRLTHLLNIALYALTILHGLPRLLDSPKFWYYVIGPIIIFIIDKIIGMRQQYKQLQIMYADIYPSDIIYIKFHRPHSFKFRSGQWVRVSCPNFSCSFNTNHAFSLASAPQSKYVELYIKAVGPWTWQLRNEISECLTHGDNNYPTINLNGPFGDGNQEWHNYDVCVMVGGGIGVTPYASTLMDLVMETSADKHCNIRCKKVYFLWICPTHKNFEWFVDVLKEVESLDRNNLLEIHVFVTQFFHKFDLRTTMLYICEKHFRGNNRGKSMFTGLSATNHFGRPNFDAFFGFLQKRHQEVNEIGVFSCGPNSINKQIRNACQDANRVRNAASFVHRFETF</sequence>
<keyword evidence="19" id="KW-0408">Iron</keyword>
<evidence type="ECO:0000256" key="11">
    <source>
        <dbReference type="ARBA" id="ARBA00022857"/>
    </source>
</evidence>
<organism evidence="24 25">
    <name type="scientific">Bursaphelenchus okinawaensis</name>
    <dbReference type="NCBI Taxonomy" id="465554"/>
    <lineage>
        <taxon>Eukaryota</taxon>
        <taxon>Metazoa</taxon>
        <taxon>Ecdysozoa</taxon>
        <taxon>Nematoda</taxon>
        <taxon>Chromadorea</taxon>
        <taxon>Rhabditida</taxon>
        <taxon>Tylenchina</taxon>
        <taxon>Tylenchomorpha</taxon>
        <taxon>Aphelenchoidea</taxon>
        <taxon>Aphelenchoididae</taxon>
        <taxon>Bursaphelenchus</taxon>
    </lineage>
</organism>
<dbReference type="Pfam" id="PF03098">
    <property type="entry name" value="An_peroxidase"/>
    <property type="match status" value="1"/>
</dbReference>
<keyword evidence="4" id="KW-0575">Peroxidase</keyword>
<keyword evidence="11" id="KW-0521">NADP</keyword>
<keyword evidence="16" id="KW-0376">Hydrogen peroxide</keyword>
<dbReference type="GO" id="GO:0042335">
    <property type="term" value="P:cuticle development"/>
    <property type="evidence" value="ECO:0007669"/>
    <property type="project" value="UniProtKB-ARBA"/>
</dbReference>
<dbReference type="InterPro" id="IPR013112">
    <property type="entry name" value="FAD-bd_8"/>
</dbReference>
<name>A0A811KI51_9BILA</name>
<gene>
    <name evidence="24" type="ORF">BOKJ2_LOCUS5867</name>
</gene>
<evidence type="ECO:0000256" key="17">
    <source>
        <dbReference type="ARBA" id="ARBA00047455"/>
    </source>
</evidence>
<dbReference type="EMBL" id="CAJFCW020000003">
    <property type="protein sequence ID" value="CAG9103469.1"/>
    <property type="molecule type" value="Genomic_DNA"/>
</dbReference>
<dbReference type="InterPro" id="IPR037120">
    <property type="entry name" value="Haem_peroxidase_sf_animal"/>
</dbReference>
<dbReference type="GO" id="GO:0006979">
    <property type="term" value="P:response to oxidative stress"/>
    <property type="evidence" value="ECO:0007669"/>
    <property type="project" value="InterPro"/>
</dbReference>
<dbReference type="GO" id="GO:0016020">
    <property type="term" value="C:membrane"/>
    <property type="evidence" value="ECO:0007669"/>
    <property type="project" value="UniProtKB-SubCell"/>
</dbReference>
<dbReference type="FunFam" id="1.10.640.10:FF:000004">
    <property type="entry name" value="Dual oxidase 2"/>
    <property type="match status" value="1"/>
</dbReference>
<dbReference type="Pfam" id="PF01794">
    <property type="entry name" value="Ferric_reduct"/>
    <property type="match status" value="1"/>
</dbReference>
<dbReference type="PRINTS" id="PR00457">
    <property type="entry name" value="ANPEROXIDASE"/>
</dbReference>
<evidence type="ECO:0000313" key="25">
    <source>
        <dbReference type="Proteomes" id="UP000614601"/>
    </source>
</evidence>
<feature type="region of interest" description="Disordered" evidence="20">
    <location>
        <begin position="1"/>
        <end position="20"/>
    </location>
</feature>
<dbReference type="CDD" id="cd00051">
    <property type="entry name" value="EFh"/>
    <property type="match status" value="1"/>
</dbReference>
<dbReference type="GO" id="GO:0042303">
    <property type="term" value="P:molting cycle"/>
    <property type="evidence" value="ECO:0007669"/>
    <property type="project" value="UniProtKB-ARBA"/>
</dbReference>
<dbReference type="SUPFAM" id="SSF63380">
    <property type="entry name" value="Riboflavin synthase domain-like"/>
    <property type="match status" value="1"/>
</dbReference>
<dbReference type="SMART" id="SM00054">
    <property type="entry name" value="EFh"/>
    <property type="match status" value="1"/>
</dbReference>
<feature type="transmembrane region" description="Helical" evidence="21">
    <location>
        <begin position="1056"/>
        <end position="1075"/>
    </location>
</feature>
<dbReference type="Gene3D" id="3.40.50.80">
    <property type="entry name" value="Nucleotide-binding domain of ferredoxin-NADP reductase (FNR) module"/>
    <property type="match status" value="1"/>
</dbReference>
<dbReference type="Gene3D" id="1.10.640.10">
    <property type="entry name" value="Haem peroxidase domain superfamily, animal type"/>
    <property type="match status" value="1"/>
</dbReference>
<evidence type="ECO:0000256" key="9">
    <source>
        <dbReference type="ARBA" id="ARBA00022827"/>
    </source>
</evidence>
<evidence type="ECO:0000256" key="2">
    <source>
        <dbReference type="ARBA" id="ARBA00005644"/>
    </source>
</evidence>
<comment type="caution">
    <text evidence="24">The sequence shown here is derived from an EMBL/GenBank/DDBJ whole genome shotgun (WGS) entry which is preliminary data.</text>
</comment>
<dbReference type="PROSITE" id="PS00018">
    <property type="entry name" value="EF_HAND_1"/>
    <property type="match status" value="1"/>
</dbReference>
<dbReference type="GO" id="GO:0009886">
    <property type="term" value="P:post-embryonic animal morphogenesis"/>
    <property type="evidence" value="ECO:0007669"/>
    <property type="project" value="UniProtKB-ARBA"/>
</dbReference>
<dbReference type="InterPro" id="IPR010255">
    <property type="entry name" value="Haem_peroxidase_sf"/>
</dbReference>
<evidence type="ECO:0000256" key="4">
    <source>
        <dbReference type="ARBA" id="ARBA00022559"/>
    </source>
</evidence>
<dbReference type="FunFam" id="2.40.30.10:FF:000059">
    <property type="entry name" value="dual oxidase isoform X1"/>
    <property type="match status" value="1"/>
</dbReference>
<dbReference type="GO" id="GO:0005509">
    <property type="term" value="F:calcium ion binding"/>
    <property type="evidence" value="ECO:0007669"/>
    <property type="project" value="InterPro"/>
</dbReference>
<dbReference type="InterPro" id="IPR017927">
    <property type="entry name" value="FAD-bd_FR_type"/>
</dbReference>
<evidence type="ECO:0000313" key="24">
    <source>
        <dbReference type="EMBL" id="CAD5214986.1"/>
    </source>
</evidence>
<dbReference type="SUPFAM" id="SSF52343">
    <property type="entry name" value="Ferredoxin reductase-like, C-terminal NADP-linked domain"/>
    <property type="match status" value="1"/>
</dbReference>
<evidence type="ECO:0000259" key="23">
    <source>
        <dbReference type="PROSITE" id="PS51384"/>
    </source>
</evidence>
<keyword evidence="7 19" id="KW-0479">Metal-binding</keyword>
<dbReference type="SFLD" id="SFLDG01169">
    <property type="entry name" value="NADPH_oxidase_subgroup_(NOX)"/>
    <property type="match status" value="1"/>
</dbReference>
<feature type="transmembrane region" description="Helical" evidence="21">
    <location>
        <begin position="1193"/>
        <end position="1217"/>
    </location>
</feature>
<keyword evidence="6 21" id="KW-0812">Transmembrane</keyword>
<evidence type="ECO:0000256" key="7">
    <source>
        <dbReference type="ARBA" id="ARBA00022723"/>
    </source>
</evidence>
<dbReference type="Pfam" id="PF08030">
    <property type="entry name" value="NAD_binding_6"/>
    <property type="match status" value="1"/>
</dbReference>
<dbReference type="SUPFAM" id="SSF47473">
    <property type="entry name" value="EF-hand"/>
    <property type="match status" value="1"/>
</dbReference>
<dbReference type="Proteomes" id="UP000614601">
    <property type="component" value="Unassembled WGS sequence"/>
</dbReference>
<keyword evidence="5" id="KW-0285">Flavoprotein</keyword>
<dbReference type="GO" id="GO:0004601">
    <property type="term" value="F:peroxidase activity"/>
    <property type="evidence" value="ECO:0007669"/>
    <property type="project" value="UniProtKB-KW"/>
</dbReference>
<keyword evidence="14 21" id="KW-0472">Membrane</keyword>
<dbReference type="InterPro" id="IPR013121">
    <property type="entry name" value="Fe_red_NAD-bd_6"/>
</dbReference>
<dbReference type="InterPro" id="IPR034821">
    <property type="entry name" value="DUOX_peroxidase"/>
</dbReference>
<dbReference type="InterPro" id="IPR018247">
    <property type="entry name" value="EF_Hand_1_Ca_BS"/>
</dbReference>
<dbReference type="InterPro" id="IPR019791">
    <property type="entry name" value="Haem_peroxidase_animal"/>
</dbReference>
<evidence type="ECO:0000256" key="16">
    <source>
        <dbReference type="ARBA" id="ARBA00023324"/>
    </source>
</evidence>
<keyword evidence="13" id="KW-0560">Oxidoreductase</keyword>
<evidence type="ECO:0000256" key="5">
    <source>
        <dbReference type="ARBA" id="ARBA00022630"/>
    </source>
</evidence>
<feature type="domain" description="EF-hand" evidence="22">
    <location>
        <begin position="922"/>
        <end position="957"/>
    </location>
</feature>
<evidence type="ECO:0000256" key="18">
    <source>
        <dbReference type="ARBA" id="ARBA00048762"/>
    </source>
</evidence>
<evidence type="ECO:0000256" key="20">
    <source>
        <dbReference type="SAM" id="MobiDB-lite"/>
    </source>
</evidence>
<feature type="transmembrane region" description="Helical" evidence="21">
    <location>
        <begin position="1095"/>
        <end position="1115"/>
    </location>
</feature>
<evidence type="ECO:0000259" key="22">
    <source>
        <dbReference type="PROSITE" id="PS50222"/>
    </source>
</evidence>
<evidence type="ECO:0000256" key="19">
    <source>
        <dbReference type="PIRSR" id="PIRSR619791-2"/>
    </source>
</evidence>